<dbReference type="InterPro" id="IPR006300">
    <property type="entry name" value="FlgB"/>
</dbReference>
<dbReference type="NCBIfam" id="TIGR01396">
    <property type="entry name" value="FlgB"/>
    <property type="match status" value="1"/>
</dbReference>
<comment type="function">
    <text evidence="5 6">Structural component of flagellum, the bacterial motility apparatus. Part of the rod structure of flagellar basal body.</text>
</comment>
<sequence length="136" mass="14519">MTNPLTARITAQGRALELLAERQKVLAGNIANADTPGFQARDFDFAQALAQARAGAGAEAVVRTAAAHLSSAGTPADATPTVQLQWRTPEQPALDGNTVDLDRERAHFADNAVRYEATLRFINHDVRTLLSAITGQ</sequence>
<evidence type="ECO:0000313" key="8">
    <source>
        <dbReference type="EMBL" id="MBL0424861.1"/>
    </source>
</evidence>
<evidence type="ECO:0000259" key="7">
    <source>
        <dbReference type="Pfam" id="PF00460"/>
    </source>
</evidence>
<evidence type="ECO:0000256" key="1">
    <source>
        <dbReference type="ARBA" id="ARBA00004117"/>
    </source>
</evidence>
<name>A0ABS1JLS6_9BURK</name>
<evidence type="ECO:0000313" key="9">
    <source>
        <dbReference type="Proteomes" id="UP000622707"/>
    </source>
</evidence>
<comment type="similarity">
    <text evidence="2 6">Belongs to the flagella basal body rod proteins family.</text>
</comment>
<dbReference type="RefSeq" id="WP_201688089.1">
    <property type="nucleotide sequence ID" value="NZ_JAEQND010000003.1"/>
</dbReference>
<evidence type="ECO:0000256" key="4">
    <source>
        <dbReference type="ARBA" id="ARBA00023143"/>
    </source>
</evidence>
<reference evidence="8 9" key="1">
    <citation type="journal article" date="2017" name="Int. J. Syst. Evol. Microbiol.">
        <title>Ramlibacter alkalitolerans sp. nov., alkali-tolerant bacterium isolated from soil of ginseng.</title>
        <authorList>
            <person name="Lee D.H."/>
            <person name="Cha C.J."/>
        </authorList>
    </citation>
    <scope>NUCLEOTIDE SEQUENCE [LARGE SCALE GENOMIC DNA]</scope>
    <source>
        <strain evidence="8 9">KACC 19305</strain>
    </source>
</reference>
<keyword evidence="8" id="KW-0282">Flagellum</keyword>
<dbReference type="PANTHER" id="PTHR30435:SF12">
    <property type="entry name" value="FLAGELLAR BASAL BODY ROD PROTEIN FLGB"/>
    <property type="match status" value="1"/>
</dbReference>
<protein>
    <recommendedName>
        <fullName evidence="3 6">Flagellar basal body rod protein FlgB</fullName>
    </recommendedName>
</protein>
<feature type="domain" description="Flagellar basal body rod protein N-terminal" evidence="7">
    <location>
        <begin position="12"/>
        <end position="39"/>
    </location>
</feature>
<evidence type="ECO:0000256" key="3">
    <source>
        <dbReference type="ARBA" id="ARBA00014376"/>
    </source>
</evidence>
<dbReference type="EMBL" id="JAEQND010000003">
    <property type="protein sequence ID" value="MBL0424861.1"/>
    <property type="molecule type" value="Genomic_DNA"/>
</dbReference>
<accession>A0ABS1JLS6</accession>
<organism evidence="8 9">
    <name type="scientific">Ramlibacter alkalitolerans</name>
    <dbReference type="NCBI Taxonomy" id="2039631"/>
    <lineage>
        <taxon>Bacteria</taxon>
        <taxon>Pseudomonadati</taxon>
        <taxon>Pseudomonadota</taxon>
        <taxon>Betaproteobacteria</taxon>
        <taxon>Burkholderiales</taxon>
        <taxon>Comamonadaceae</taxon>
        <taxon>Ramlibacter</taxon>
    </lineage>
</organism>
<dbReference type="PANTHER" id="PTHR30435">
    <property type="entry name" value="FLAGELLAR PROTEIN"/>
    <property type="match status" value="1"/>
</dbReference>
<comment type="subunit">
    <text evidence="6">The basal body constitutes a major portion of the flagellar organelle and consists of a number of rings mounted on a central rod.</text>
</comment>
<dbReference type="Pfam" id="PF00460">
    <property type="entry name" value="Flg_bb_rod"/>
    <property type="match status" value="1"/>
</dbReference>
<evidence type="ECO:0000256" key="6">
    <source>
        <dbReference type="PIRNR" id="PIRNR002889"/>
    </source>
</evidence>
<evidence type="ECO:0000256" key="5">
    <source>
        <dbReference type="ARBA" id="ARBA00024934"/>
    </source>
</evidence>
<gene>
    <name evidence="8" type="primary">flgB</name>
    <name evidence="8" type="ORF">JI746_07055</name>
</gene>
<keyword evidence="9" id="KW-1185">Reference proteome</keyword>
<keyword evidence="4 6" id="KW-0975">Bacterial flagellum</keyword>
<keyword evidence="8" id="KW-0966">Cell projection</keyword>
<comment type="caution">
    <text evidence="8">The sequence shown here is derived from an EMBL/GenBank/DDBJ whole genome shotgun (WGS) entry which is preliminary data.</text>
</comment>
<dbReference type="Proteomes" id="UP000622707">
    <property type="component" value="Unassembled WGS sequence"/>
</dbReference>
<evidence type="ECO:0000256" key="2">
    <source>
        <dbReference type="ARBA" id="ARBA00009677"/>
    </source>
</evidence>
<proteinExistence type="inferred from homology"/>
<comment type="subcellular location">
    <subcellularLocation>
        <location evidence="1 6">Bacterial flagellum basal body</location>
    </subcellularLocation>
</comment>
<dbReference type="InterPro" id="IPR001444">
    <property type="entry name" value="Flag_bb_rod_N"/>
</dbReference>
<dbReference type="PIRSF" id="PIRSF002889">
    <property type="entry name" value="Rod_FlgB"/>
    <property type="match status" value="1"/>
</dbReference>
<keyword evidence="8" id="KW-0969">Cilium</keyword>